<feature type="transmembrane region" description="Helical" evidence="5">
    <location>
        <begin position="171"/>
        <end position="191"/>
    </location>
</feature>
<evidence type="ECO:0000256" key="4">
    <source>
        <dbReference type="ARBA" id="ARBA00023136"/>
    </source>
</evidence>
<feature type="transmembrane region" description="Helical" evidence="5">
    <location>
        <begin position="284"/>
        <end position="302"/>
    </location>
</feature>
<proteinExistence type="predicted"/>
<feature type="transmembrane region" description="Helical" evidence="5">
    <location>
        <begin position="389"/>
        <end position="412"/>
    </location>
</feature>
<feature type="transmembrane region" description="Helical" evidence="5">
    <location>
        <begin position="309"/>
        <end position="329"/>
    </location>
</feature>
<dbReference type="AlphaFoldDB" id="A0A7C5M1W1"/>
<keyword evidence="4 5" id="KW-0472">Membrane</keyword>
<organism evidence="6">
    <name type="scientific">candidate division WOR-3 bacterium</name>
    <dbReference type="NCBI Taxonomy" id="2052148"/>
    <lineage>
        <taxon>Bacteria</taxon>
        <taxon>Bacteria division WOR-3</taxon>
    </lineage>
</organism>
<feature type="transmembrane region" description="Helical" evidence="5">
    <location>
        <begin position="57"/>
        <end position="75"/>
    </location>
</feature>
<feature type="transmembrane region" description="Helical" evidence="5">
    <location>
        <begin position="349"/>
        <end position="377"/>
    </location>
</feature>
<dbReference type="PANTHER" id="PTHR10283">
    <property type="entry name" value="SOLUTE CARRIER FAMILY 13 MEMBER"/>
    <property type="match status" value="1"/>
</dbReference>
<keyword evidence="2 5" id="KW-0812">Transmembrane</keyword>
<dbReference type="GO" id="GO:0008514">
    <property type="term" value="F:organic anion transmembrane transporter activity"/>
    <property type="evidence" value="ECO:0007669"/>
    <property type="project" value="UniProtKB-ARBA"/>
</dbReference>
<accession>A0A7C5M1W1</accession>
<dbReference type="NCBIfam" id="TIGR00785">
    <property type="entry name" value="dass"/>
    <property type="match status" value="1"/>
</dbReference>
<dbReference type="Proteomes" id="UP000886014">
    <property type="component" value="Unassembled WGS sequence"/>
</dbReference>
<dbReference type="CDD" id="cd01115">
    <property type="entry name" value="SLC13_permease"/>
    <property type="match status" value="1"/>
</dbReference>
<comment type="subcellular location">
    <subcellularLocation>
        <location evidence="1">Membrane</location>
        <topology evidence="1">Multi-pass membrane protein</topology>
    </subcellularLocation>
</comment>
<feature type="transmembrane region" description="Helical" evidence="5">
    <location>
        <begin position="432"/>
        <end position="452"/>
    </location>
</feature>
<evidence type="ECO:0000256" key="2">
    <source>
        <dbReference type="ARBA" id="ARBA00022692"/>
    </source>
</evidence>
<feature type="transmembrane region" description="Helical" evidence="5">
    <location>
        <begin position="87"/>
        <end position="106"/>
    </location>
</feature>
<dbReference type="PANTHER" id="PTHR10283:SF82">
    <property type="entry name" value="SOLUTE CARRIER FAMILY 13 MEMBER 2"/>
    <property type="match status" value="1"/>
</dbReference>
<keyword evidence="3 5" id="KW-1133">Transmembrane helix</keyword>
<comment type="caution">
    <text evidence="6">The sequence shown here is derived from an EMBL/GenBank/DDBJ whole genome shotgun (WGS) entry which is preliminary data.</text>
</comment>
<evidence type="ECO:0000256" key="1">
    <source>
        <dbReference type="ARBA" id="ARBA00004141"/>
    </source>
</evidence>
<feature type="transmembrane region" description="Helical" evidence="5">
    <location>
        <begin position="126"/>
        <end position="150"/>
    </location>
</feature>
<protein>
    <submittedName>
        <fullName evidence="6">SLC13/DASS family transporter</fullName>
    </submittedName>
</protein>
<sequence length="459" mass="50107">MVEMFSRIRKGILLLGIFLFLFFVFVHPIPSLSTEAQNNIGLFFLTASLWTTNYLPLPVTGLLIFVLLPVLKILSPTDSFRLLGNRAVFFILGAFILSTGLLRTGLARRIALNLLKIFRDDYLKTLRGVFLIAFILSLFMPEHATAAILLPVVLEVSHLLNIKRGSREGKLLFLSLAWGAVIGGIGTMLGGARAPLALGMLYETFSIKISFIRWSVFALPVAVAVGGIALLLQSILMKGAGEKITADKLKEQKLPPLKRDEKYVAVIYLITLSLWVFLNKYIPLSLSALIGAILLFATRTIKWKDAQDYVNWGVIIMYGGAIALGTSLVKSGAATWFASSIISFTGNKPFLILALLSVFTILLTEFMSNTAAVALMLPIGFGISQSFGLDPVAVTFAITIPGGLAFMLPVGTPPNAIAYSAGYHSIKDSAKYGVLLNISSWFILLLFIKFLWPLLGVKI</sequence>
<evidence type="ECO:0000256" key="3">
    <source>
        <dbReference type="ARBA" id="ARBA00022989"/>
    </source>
</evidence>
<reference evidence="6" key="1">
    <citation type="journal article" date="2020" name="mSystems">
        <title>Genome- and Community-Level Interaction Insights into Carbon Utilization and Element Cycling Functions of Hydrothermarchaeota in Hydrothermal Sediment.</title>
        <authorList>
            <person name="Zhou Z."/>
            <person name="Liu Y."/>
            <person name="Xu W."/>
            <person name="Pan J."/>
            <person name="Luo Z.H."/>
            <person name="Li M."/>
        </authorList>
    </citation>
    <scope>NUCLEOTIDE SEQUENCE [LARGE SCALE GENOMIC DNA]</scope>
    <source>
        <strain evidence="6">HyVt-94</strain>
    </source>
</reference>
<gene>
    <name evidence="6" type="ORF">ENL41_01340</name>
</gene>
<dbReference type="Pfam" id="PF00939">
    <property type="entry name" value="Na_sulph_symp"/>
    <property type="match status" value="1"/>
</dbReference>
<dbReference type="GO" id="GO:0005886">
    <property type="term" value="C:plasma membrane"/>
    <property type="evidence" value="ECO:0007669"/>
    <property type="project" value="TreeGrafter"/>
</dbReference>
<dbReference type="EMBL" id="DRTV01000100">
    <property type="protein sequence ID" value="HHF58051.1"/>
    <property type="molecule type" value="Genomic_DNA"/>
</dbReference>
<evidence type="ECO:0000256" key="5">
    <source>
        <dbReference type="SAM" id="Phobius"/>
    </source>
</evidence>
<dbReference type="GO" id="GO:1905039">
    <property type="term" value="P:carboxylic acid transmembrane transport"/>
    <property type="evidence" value="ECO:0007669"/>
    <property type="project" value="UniProtKB-ARBA"/>
</dbReference>
<feature type="transmembrane region" description="Helical" evidence="5">
    <location>
        <begin position="211"/>
        <end position="232"/>
    </location>
</feature>
<dbReference type="InterPro" id="IPR001898">
    <property type="entry name" value="SLC13A/DASS"/>
</dbReference>
<name>A0A7C5M1W1_UNCW3</name>
<evidence type="ECO:0000313" key="6">
    <source>
        <dbReference type="EMBL" id="HHF58051.1"/>
    </source>
</evidence>